<dbReference type="Proteomes" id="UP000738517">
    <property type="component" value="Unassembled WGS sequence"/>
</dbReference>
<evidence type="ECO:0000259" key="1">
    <source>
        <dbReference type="Pfam" id="PF01844"/>
    </source>
</evidence>
<name>A0ABW9YPC0_9GAMM</name>
<comment type="caution">
    <text evidence="2">The sequence shown here is derived from an EMBL/GenBank/DDBJ whole genome shotgun (WGS) entry which is preliminary data.</text>
</comment>
<organism evidence="2 3">
    <name type="scientific">Photobacterium alginatilyticum</name>
    <dbReference type="NCBI Taxonomy" id="1775171"/>
    <lineage>
        <taxon>Bacteria</taxon>
        <taxon>Pseudomonadati</taxon>
        <taxon>Pseudomonadota</taxon>
        <taxon>Gammaproteobacteria</taxon>
        <taxon>Vibrionales</taxon>
        <taxon>Vibrionaceae</taxon>
        <taxon>Photobacterium</taxon>
    </lineage>
</organism>
<sequence>MIGEVVKYSEEEKNLVDDYTQRQNIQSNDWSDKKFEAIKSSIKSHYKEVQEYTCPYCKVKYPVKHGMAWDIEHIIPKDKKPQFMFEPLNLCVSCKDCNGAKGNEEVLVNKNRKTFPSASKDYKLVHPHFDQYEKHINAITPGDFYRPLSKKGEFTIITCRLLRFYGVVDREQPDIEIDELAKAMISSDGAARRVLEDELVKRIKLKREEAL</sequence>
<evidence type="ECO:0000313" key="3">
    <source>
        <dbReference type="Proteomes" id="UP000738517"/>
    </source>
</evidence>
<proteinExistence type="predicted"/>
<dbReference type="CDD" id="cd00085">
    <property type="entry name" value="HNHc"/>
    <property type="match status" value="1"/>
</dbReference>
<keyword evidence="3" id="KW-1185">Reference proteome</keyword>
<dbReference type="InterPro" id="IPR002711">
    <property type="entry name" value="HNH"/>
</dbReference>
<reference evidence="2 3" key="1">
    <citation type="journal article" date="2017" name="Int. J. Syst. Evol. Microbiol.">
        <title>Photobacterium alginatilyticum sp. nov., a marine bacterium isolated from bottom seawater.</title>
        <authorList>
            <person name="Wang X."/>
            <person name="Wang Y."/>
            <person name="Yang X."/>
            <person name="Sun H."/>
            <person name="Li B."/>
            <person name="Zhang X.H."/>
        </authorList>
    </citation>
    <scope>NUCLEOTIDE SEQUENCE [LARGE SCALE GENOMIC DNA]</scope>
    <source>
        <strain evidence="2 3">P03D4</strain>
    </source>
</reference>
<evidence type="ECO:0000313" key="2">
    <source>
        <dbReference type="EMBL" id="NBI55550.1"/>
    </source>
</evidence>
<dbReference type="RefSeq" id="WP_160657318.1">
    <property type="nucleotide sequence ID" value="NZ_RSEJ01000032.1"/>
</dbReference>
<accession>A0ABW9YPC0</accession>
<protein>
    <recommendedName>
        <fullName evidence="1">HNH domain-containing protein</fullName>
    </recommendedName>
</protein>
<dbReference type="EMBL" id="RSEJ01000032">
    <property type="protein sequence ID" value="NBI55550.1"/>
    <property type="molecule type" value="Genomic_DNA"/>
</dbReference>
<feature type="domain" description="HNH" evidence="1">
    <location>
        <begin position="54"/>
        <end position="104"/>
    </location>
</feature>
<dbReference type="Gene3D" id="1.10.30.50">
    <property type="match status" value="1"/>
</dbReference>
<dbReference type="InterPro" id="IPR003615">
    <property type="entry name" value="HNH_nuc"/>
</dbReference>
<gene>
    <name evidence="2" type="ORF">EIZ48_23825</name>
</gene>
<dbReference type="Pfam" id="PF01844">
    <property type="entry name" value="HNH"/>
    <property type="match status" value="1"/>
</dbReference>